<dbReference type="OrthoDB" id="5298944at2"/>
<evidence type="ECO:0000259" key="5">
    <source>
        <dbReference type="Pfam" id="PF01420"/>
    </source>
</evidence>
<comment type="caution">
    <text evidence="6">The sequence shown here is derived from an EMBL/GenBank/DDBJ whole genome shotgun (WGS) entry which is preliminary data.</text>
</comment>
<dbReference type="InterPro" id="IPR051212">
    <property type="entry name" value="Type-I_RE_S_subunit"/>
</dbReference>
<keyword evidence="3" id="KW-0238">DNA-binding</keyword>
<dbReference type="InterPro" id="IPR044946">
    <property type="entry name" value="Restrct_endonuc_typeI_TRD_sf"/>
</dbReference>
<evidence type="ECO:0000313" key="7">
    <source>
        <dbReference type="Proteomes" id="UP000308917"/>
    </source>
</evidence>
<keyword evidence="6" id="KW-0255">Endonuclease</keyword>
<evidence type="ECO:0000256" key="3">
    <source>
        <dbReference type="ARBA" id="ARBA00023125"/>
    </source>
</evidence>
<reference evidence="6 7" key="1">
    <citation type="journal article" date="2015" name="Antonie Van Leeuwenhoek">
        <title>Lampropedia puyangensis sp. nov., isolated from symptomatic bark of Populus ? euramericana canker and emended description of Lampropedia hyalina (Ehrenberg 1832) Lee et al. 2004.</title>
        <authorList>
            <person name="Li Y."/>
            <person name="Wang T."/>
            <person name="Piao C.G."/>
            <person name="Wang L.F."/>
            <person name="Tian G.Z."/>
            <person name="Zhu T.H."/>
            <person name="Guo M.W."/>
        </authorList>
    </citation>
    <scope>NUCLEOTIDE SEQUENCE [LARGE SCALE GENOMIC DNA]</scope>
    <source>
        <strain evidence="6 7">2-bin</strain>
    </source>
</reference>
<keyword evidence="2" id="KW-0680">Restriction system</keyword>
<protein>
    <submittedName>
        <fullName evidence="6">Restriction endonuclease subunit S</fullName>
    </submittedName>
</protein>
<feature type="region of interest" description="Disordered" evidence="4">
    <location>
        <begin position="490"/>
        <end position="528"/>
    </location>
</feature>
<dbReference type="Pfam" id="PF01420">
    <property type="entry name" value="Methylase_S"/>
    <property type="match status" value="2"/>
</dbReference>
<dbReference type="PANTHER" id="PTHR43140:SF1">
    <property type="entry name" value="TYPE I RESTRICTION ENZYME ECOKI SPECIFICITY SUBUNIT"/>
    <property type="match status" value="1"/>
</dbReference>
<gene>
    <name evidence="6" type="ORF">E9531_00875</name>
</gene>
<dbReference type="SUPFAM" id="SSF116734">
    <property type="entry name" value="DNA methylase specificity domain"/>
    <property type="match status" value="2"/>
</dbReference>
<dbReference type="RefSeq" id="WP_136571851.1">
    <property type="nucleotide sequence ID" value="NZ_STFG01000001.1"/>
</dbReference>
<organism evidence="6 7">
    <name type="scientific">Lampropedia puyangensis</name>
    <dbReference type="NCBI Taxonomy" id="1330072"/>
    <lineage>
        <taxon>Bacteria</taxon>
        <taxon>Pseudomonadati</taxon>
        <taxon>Pseudomonadota</taxon>
        <taxon>Betaproteobacteria</taxon>
        <taxon>Burkholderiales</taxon>
        <taxon>Comamonadaceae</taxon>
        <taxon>Lampropedia</taxon>
    </lineage>
</organism>
<feature type="compositionally biased region" description="Polar residues" evidence="4">
    <location>
        <begin position="224"/>
        <end position="237"/>
    </location>
</feature>
<comment type="similarity">
    <text evidence="1">Belongs to the type-I restriction system S methylase family.</text>
</comment>
<dbReference type="EMBL" id="STFG01000001">
    <property type="protein sequence ID" value="THU05139.1"/>
    <property type="molecule type" value="Genomic_DNA"/>
</dbReference>
<evidence type="ECO:0000256" key="4">
    <source>
        <dbReference type="SAM" id="MobiDB-lite"/>
    </source>
</evidence>
<keyword evidence="6" id="KW-0540">Nuclease</keyword>
<dbReference type="CDD" id="cd17282">
    <property type="entry name" value="RMtype1_S_Eco16444ORF1681_TRD1-CR1_like"/>
    <property type="match status" value="1"/>
</dbReference>
<feature type="domain" description="Type I restriction modification DNA specificity" evidence="5">
    <location>
        <begin position="4"/>
        <end position="175"/>
    </location>
</feature>
<dbReference type="PANTHER" id="PTHR43140">
    <property type="entry name" value="TYPE-1 RESTRICTION ENZYME ECOKI SPECIFICITY PROTEIN"/>
    <property type="match status" value="1"/>
</dbReference>
<dbReference type="Gene3D" id="3.90.220.20">
    <property type="entry name" value="DNA methylase specificity domains"/>
    <property type="match status" value="2"/>
</dbReference>
<dbReference type="GO" id="GO:0009307">
    <property type="term" value="P:DNA restriction-modification system"/>
    <property type="evidence" value="ECO:0007669"/>
    <property type="project" value="UniProtKB-KW"/>
</dbReference>
<proteinExistence type="inferred from homology"/>
<dbReference type="GO" id="GO:0003677">
    <property type="term" value="F:DNA binding"/>
    <property type="evidence" value="ECO:0007669"/>
    <property type="project" value="UniProtKB-KW"/>
</dbReference>
<evidence type="ECO:0000256" key="2">
    <source>
        <dbReference type="ARBA" id="ARBA00022747"/>
    </source>
</evidence>
<feature type="compositionally biased region" description="Basic residues" evidence="4">
    <location>
        <begin position="517"/>
        <end position="528"/>
    </location>
</feature>
<feature type="region of interest" description="Disordered" evidence="4">
    <location>
        <begin position="216"/>
        <end position="237"/>
    </location>
</feature>
<evidence type="ECO:0000256" key="1">
    <source>
        <dbReference type="ARBA" id="ARBA00010923"/>
    </source>
</evidence>
<sequence>MDLPKGWVAVDLGDVCEFQAGYGFPIDLQGKSGQAIPFYKVKDISAAWLSDSRFFLETENTLSEHEAASIRAKPVPVNSVVFAKIGEALRLNRRAITKVASLIDNNTMAMFAPANAVDVSYLYWFSLITRFDVEARASVVPSIRKSDVETISFPLAPRAEQTRIVEKLEALLSELDAGVAELKVAQKKLKAYRQSLLKAAVEGTLTVDWRAAQHAARKAPTDKATGNTSVDAAEASSETGQQLLARILTERRTRWEAKQLAKFQAQNKTPPKGWQSKYPEPTAPDTADLPQLPEGWVWATLSQVGWLDRGKSKHRPRNAPHLYGGPYPFVQTGDIRHADTFLGDIEATYSEAGLAQSRLWPAGTMCITIAANIGKTAILSVKACFPDSVVGFLPAVEDVSIRYVEYFMRSAQQKLESEAPATAQKNINLEILEKLVIPVPPTLEQNKIASELENLLAAARNNDLAIEYSLKQATAQRQNILRAAFAGQLVPQDPNDEPASTLLERLRSERAAQAPSKKPRGRKAKEAS</sequence>
<dbReference type="AlphaFoldDB" id="A0A4S8FCV6"/>
<feature type="region of interest" description="Disordered" evidence="4">
    <location>
        <begin position="262"/>
        <end position="284"/>
    </location>
</feature>
<dbReference type="CDD" id="cd17250">
    <property type="entry name" value="RMtype1_S_Eco4255II_TRD2-CR2_like"/>
    <property type="match status" value="1"/>
</dbReference>
<accession>A0A4S8FCV6</accession>
<dbReference type="Proteomes" id="UP000308917">
    <property type="component" value="Unassembled WGS sequence"/>
</dbReference>
<dbReference type="InterPro" id="IPR000055">
    <property type="entry name" value="Restrct_endonuc_typeI_TRD"/>
</dbReference>
<feature type="domain" description="Type I restriction modification DNA specificity" evidence="5">
    <location>
        <begin position="293"/>
        <end position="457"/>
    </location>
</feature>
<keyword evidence="6" id="KW-0378">Hydrolase</keyword>
<name>A0A4S8FCV6_9BURK</name>
<dbReference type="GO" id="GO:0004519">
    <property type="term" value="F:endonuclease activity"/>
    <property type="evidence" value="ECO:0007669"/>
    <property type="project" value="UniProtKB-KW"/>
</dbReference>
<evidence type="ECO:0000313" key="6">
    <source>
        <dbReference type="EMBL" id="THU05139.1"/>
    </source>
</evidence>
<keyword evidence="7" id="KW-1185">Reference proteome</keyword>